<keyword evidence="1" id="KW-0812">Transmembrane</keyword>
<evidence type="ECO:0000313" key="3">
    <source>
        <dbReference type="Proteomes" id="UP000033652"/>
    </source>
</evidence>
<organism evidence="2 3">
    <name type="scientific">Bifidobacterium coryneforme</name>
    <dbReference type="NCBI Taxonomy" id="1687"/>
    <lineage>
        <taxon>Bacteria</taxon>
        <taxon>Bacillati</taxon>
        <taxon>Actinomycetota</taxon>
        <taxon>Actinomycetes</taxon>
        <taxon>Bifidobacteriales</taxon>
        <taxon>Bifidobacteriaceae</taxon>
        <taxon>Bifidobacterium</taxon>
    </lineage>
</organism>
<sequence length="98" mass="10334">MTIGTDKADNLVFPLTRRLIIFITALLALSTLSGCSTGLGVSRQNDLVGTRSEATDSYSGKYTASYQGFTGTETLFGGTGKHATIHVTGSLTLISQEE</sequence>
<feature type="transmembrane region" description="Helical" evidence="1">
    <location>
        <begin position="20"/>
        <end position="41"/>
    </location>
</feature>
<reference evidence="2 3" key="1">
    <citation type="submission" date="2014-12" db="EMBL/GenBank/DDBJ databases">
        <title>Comparative genomics of the lactic acid bacteria isolated from the honey bee gut.</title>
        <authorList>
            <person name="Ellegaard K.M."/>
            <person name="Tamarit D."/>
            <person name="Javelind E."/>
            <person name="Olofsson T."/>
            <person name="Andersson S.G."/>
            <person name="Vasquez A."/>
        </authorList>
    </citation>
    <scope>NUCLEOTIDE SEQUENCE [LARGE SCALE GENOMIC DNA]</scope>
    <source>
        <strain evidence="2 3">Bma6</strain>
    </source>
</reference>
<accession>A0ABD4ACT5</accession>
<dbReference type="AlphaFoldDB" id="A0ABD4ACT5"/>
<gene>
    <name evidence="2" type="ORF">JF68_06270</name>
</gene>
<dbReference type="Proteomes" id="UP000033652">
    <property type="component" value="Unassembled WGS sequence"/>
</dbReference>
<evidence type="ECO:0000256" key="1">
    <source>
        <dbReference type="SAM" id="Phobius"/>
    </source>
</evidence>
<keyword evidence="1" id="KW-0472">Membrane</keyword>
<evidence type="ECO:0008006" key="4">
    <source>
        <dbReference type="Google" id="ProtNLM"/>
    </source>
</evidence>
<dbReference type="EMBL" id="JXBX01000009">
    <property type="protein sequence ID" value="KJY53288.1"/>
    <property type="molecule type" value="Genomic_DNA"/>
</dbReference>
<dbReference type="PROSITE" id="PS51257">
    <property type="entry name" value="PROKAR_LIPOPROTEIN"/>
    <property type="match status" value="1"/>
</dbReference>
<proteinExistence type="predicted"/>
<name>A0ABD4ACT5_9BIFI</name>
<evidence type="ECO:0000313" key="2">
    <source>
        <dbReference type="EMBL" id="KJY53288.1"/>
    </source>
</evidence>
<protein>
    <recommendedName>
        <fullName evidence="4">Lipoprotein</fullName>
    </recommendedName>
</protein>
<comment type="caution">
    <text evidence="2">The sequence shown here is derived from an EMBL/GenBank/DDBJ whole genome shotgun (WGS) entry which is preliminary data.</text>
</comment>
<keyword evidence="1" id="KW-1133">Transmembrane helix</keyword>